<evidence type="ECO:0000313" key="1">
    <source>
        <dbReference type="EMBL" id="GEP42550.1"/>
    </source>
</evidence>
<dbReference type="EMBL" id="BKAG01000010">
    <property type="protein sequence ID" value="GEP42550.1"/>
    <property type="molecule type" value="Genomic_DNA"/>
</dbReference>
<keyword evidence="2" id="KW-1185">Reference proteome</keyword>
<dbReference type="SUPFAM" id="SSF49464">
    <property type="entry name" value="Carboxypeptidase regulatory domain-like"/>
    <property type="match status" value="1"/>
</dbReference>
<accession>A0A512M730</accession>
<dbReference type="InterPro" id="IPR008969">
    <property type="entry name" value="CarboxyPept-like_regulatory"/>
</dbReference>
<dbReference type="Pfam" id="PF13620">
    <property type="entry name" value="CarboxypepD_reg"/>
    <property type="match status" value="1"/>
</dbReference>
<organism evidence="1 2">
    <name type="scientific">Brevifollis gellanilyticus</name>
    <dbReference type="NCBI Taxonomy" id="748831"/>
    <lineage>
        <taxon>Bacteria</taxon>
        <taxon>Pseudomonadati</taxon>
        <taxon>Verrucomicrobiota</taxon>
        <taxon>Verrucomicrobiia</taxon>
        <taxon>Verrucomicrobiales</taxon>
        <taxon>Verrucomicrobiaceae</taxon>
    </lineage>
</organism>
<comment type="caution">
    <text evidence="1">The sequence shown here is derived from an EMBL/GenBank/DDBJ whole genome shotgun (WGS) entry which is preliminary data.</text>
</comment>
<proteinExistence type="predicted"/>
<protein>
    <recommendedName>
        <fullName evidence="3">Carboxypeptidase regulatory-like domain-containing protein</fullName>
    </recommendedName>
</protein>
<gene>
    <name evidence="1" type="ORF">BGE01nite_18410</name>
</gene>
<sequence length="130" mass="14274">MPSTTPVFPNLTGRVVDAEGFPLPGAHVIAERAGYVRQGVTSKRGEFKLRAVTQSHYAVISGPPGVKPPPWFWQHEREHTPLTLTASAPGYEPATQTIPCEPKVPFVLVMPSNIEFQLFMTNQRAVAIPE</sequence>
<reference evidence="1 2" key="1">
    <citation type="submission" date="2019-07" db="EMBL/GenBank/DDBJ databases">
        <title>Whole genome shotgun sequence of Brevifollis gellanilyticus NBRC 108608.</title>
        <authorList>
            <person name="Hosoyama A."/>
            <person name="Uohara A."/>
            <person name="Ohji S."/>
            <person name="Ichikawa N."/>
        </authorList>
    </citation>
    <scope>NUCLEOTIDE SEQUENCE [LARGE SCALE GENOMIC DNA]</scope>
    <source>
        <strain evidence="1 2">NBRC 108608</strain>
    </source>
</reference>
<dbReference type="Proteomes" id="UP000321577">
    <property type="component" value="Unassembled WGS sequence"/>
</dbReference>
<name>A0A512M730_9BACT</name>
<evidence type="ECO:0008006" key="3">
    <source>
        <dbReference type="Google" id="ProtNLM"/>
    </source>
</evidence>
<evidence type="ECO:0000313" key="2">
    <source>
        <dbReference type="Proteomes" id="UP000321577"/>
    </source>
</evidence>
<dbReference type="Gene3D" id="2.60.40.1120">
    <property type="entry name" value="Carboxypeptidase-like, regulatory domain"/>
    <property type="match status" value="1"/>
</dbReference>
<dbReference type="RefSeq" id="WP_170266688.1">
    <property type="nucleotide sequence ID" value="NZ_BKAG01000010.1"/>
</dbReference>
<dbReference type="AlphaFoldDB" id="A0A512M730"/>